<keyword evidence="5 10" id="KW-0812">Transmembrane</keyword>
<dbReference type="GO" id="GO:1903806">
    <property type="term" value="P:L-isoleucine import across plasma membrane"/>
    <property type="evidence" value="ECO:0007669"/>
    <property type="project" value="TreeGrafter"/>
</dbReference>
<evidence type="ECO:0000256" key="2">
    <source>
        <dbReference type="ARBA" id="ARBA00022448"/>
    </source>
</evidence>
<reference evidence="11 12" key="1">
    <citation type="submission" date="2017-09" db="EMBL/GenBank/DDBJ databases">
        <title>Depth-based differentiation of microbial function through sediment-hosted aquifers and enrichment of novel symbionts in the deep terrestrial subsurface.</title>
        <authorList>
            <person name="Probst A.J."/>
            <person name="Ladd B."/>
            <person name="Jarett J.K."/>
            <person name="Geller-Mcgrath D.E."/>
            <person name="Sieber C.M."/>
            <person name="Emerson J.B."/>
            <person name="Anantharaman K."/>
            <person name="Thomas B.C."/>
            <person name="Malmstrom R."/>
            <person name="Stieglmeier M."/>
            <person name="Klingl A."/>
            <person name="Woyke T."/>
            <person name="Ryan C.M."/>
            <person name="Banfield J.F."/>
        </authorList>
    </citation>
    <scope>NUCLEOTIDE SEQUENCE [LARGE SCALE GENOMIC DNA]</scope>
    <source>
        <strain evidence="11">CG10_big_fil_rev_8_21_14_0_10_48_11</strain>
    </source>
</reference>
<sequence length="249" mass="26483">VGAYGLWYGFTRLGLPFVVSVLFAVAVALVSGWGTYRFIYLPLKRRGASSSILLIAGLALMFFFENLILLIFGSSVKTLNYFPTVRGLTILGATVTPRQIGIVVISLFFLLVLWFVMRYTKMGITIRAVAGHAELARIGGVNAERIQELSFIVGSAIAGIAGVLVALEQNSTPFMGTALIIKGFTGAVVGGITSLPGAVLGSYLVGLVENFGAWFLPSGYKDAIAFGVLVLFLLLRPAGILGVTKGVRE</sequence>
<keyword evidence="8 10" id="KW-0472">Membrane</keyword>
<comment type="similarity">
    <text evidence="9">Belongs to the binding-protein-dependent transport system permease family. LivHM subfamily.</text>
</comment>
<gene>
    <name evidence="11" type="ORF">COV04_01990</name>
</gene>
<dbReference type="PANTHER" id="PTHR11795">
    <property type="entry name" value="BRANCHED-CHAIN AMINO ACID TRANSPORT SYSTEM PERMEASE PROTEIN LIVH"/>
    <property type="match status" value="1"/>
</dbReference>
<evidence type="ECO:0000256" key="8">
    <source>
        <dbReference type="ARBA" id="ARBA00023136"/>
    </source>
</evidence>
<protein>
    <submittedName>
        <fullName evidence="11">Branched-chain amino acid ABC transporter permease</fullName>
    </submittedName>
</protein>
<evidence type="ECO:0000256" key="3">
    <source>
        <dbReference type="ARBA" id="ARBA00022475"/>
    </source>
</evidence>
<organism evidence="11 12">
    <name type="scientific">Candidatus Uhrbacteria bacterium CG10_big_fil_rev_8_21_14_0_10_48_11</name>
    <dbReference type="NCBI Taxonomy" id="1975037"/>
    <lineage>
        <taxon>Bacteria</taxon>
        <taxon>Candidatus Uhriibacteriota</taxon>
    </lineage>
</organism>
<proteinExistence type="inferred from homology"/>
<evidence type="ECO:0000313" key="12">
    <source>
        <dbReference type="Proteomes" id="UP000231152"/>
    </source>
</evidence>
<keyword evidence="4" id="KW-0997">Cell inner membrane</keyword>
<evidence type="ECO:0000256" key="6">
    <source>
        <dbReference type="ARBA" id="ARBA00022970"/>
    </source>
</evidence>
<dbReference type="CDD" id="cd06582">
    <property type="entry name" value="TM_PBP1_LivH_like"/>
    <property type="match status" value="1"/>
</dbReference>
<dbReference type="Pfam" id="PF02653">
    <property type="entry name" value="BPD_transp_2"/>
    <property type="match status" value="1"/>
</dbReference>
<dbReference type="GO" id="GO:0015808">
    <property type="term" value="P:L-alanine transport"/>
    <property type="evidence" value="ECO:0007669"/>
    <property type="project" value="TreeGrafter"/>
</dbReference>
<evidence type="ECO:0000256" key="7">
    <source>
        <dbReference type="ARBA" id="ARBA00022989"/>
    </source>
</evidence>
<keyword evidence="6" id="KW-0029">Amino-acid transport</keyword>
<feature type="transmembrane region" description="Helical" evidence="10">
    <location>
        <begin position="52"/>
        <end position="76"/>
    </location>
</feature>
<dbReference type="AlphaFoldDB" id="A0A2M8LEN7"/>
<keyword evidence="2" id="KW-0813">Transport</keyword>
<comment type="caution">
    <text evidence="11">The sequence shown here is derived from an EMBL/GenBank/DDBJ whole genome shotgun (WGS) entry which is preliminary data.</text>
</comment>
<comment type="subcellular location">
    <subcellularLocation>
        <location evidence="1">Cell membrane</location>
        <topology evidence="1">Multi-pass membrane protein</topology>
    </subcellularLocation>
</comment>
<evidence type="ECO:0000256" key="9">
    <source>
        <dbReference type="ARBA" id="ARBA00037998"/>
    </source>
</evidence>
<evidence type="ECO:0000256" key="4">
    <source>
        <dbReference type="ARBA" id="ARBA00022519"/>
    </source>
</evidence>
<feature type="transmembrane region" description="Helical" evidence="10">
    <location>
        <begin position="179"/>
        <end position="203"/>
    </location>
</feature>
<feature type="transmembrane region" description="Helical" evidence="10">
    <location>
        <begin position="17"/>
        <end position="40"/>
    </location>
</feature>
<evidence type="ECO:0000256" key="10">
    <source>
        <dbReference type="SAM" id="Phobius"/>
    </source>
</evidence>
<feature type="transmembrane region" description="Helical" evidence="10">
    <location>
        <begin position="223"/>
        <end position="243"/>
    </location>
</feature>
<dbReference type="GO" id="GO:0015192">
    <property type="term" value="F:L-phenylalanine transmembrane transporter activity"/>
    <property type="evidence" value="ECO:0007669"/>
    <property type="project" value="TreeGrafter"/>
</dbReference>
<evidence type="ECO:0000313" key="11">
    <source>
        <dbReference type="EMBL" id="PJE75907.1"/>
    </source>
</evidence>
<evidence type="ECO:0000256" key="5">
    <source>
        <dbReference type="ARBA" id="ARBA00022692"/>
    </source>
</evidence>
<dbReference type="PANTHER" id="PTHR11795:SF371">
    <property type="entry name" value="HIGH-AFFINITY BRANCHED-CHAIN AMINO ACID TRANSPORT SYSTEM PERMEASE PROTEIN LIVH"/>
    <property type="match status" value="1"/>
</dbReference>
<dbReference type="InterPro" id="IPR052157">
    <property type="entry name" value="BCAA_transport_permease"/>
</dbReference>
<accession>A0A2M8LEN7</accession>
<keyword evidence="3" id="KW-1003">Cell membrane</keyword>
<dbReference type="GO" id="GO:0015190">
    <property type="term" value="F:L-leucine transmembrane transporter activity"/>
    <property type="evidence" value="ECO:0007669"/>
    <property type="project" value="TreeGrafter"/>
</dbReference>
<dbReference type="GO" id="GO:0005886">
    <property type="term" value="C:plasma membrane"/>
    <property type="evidence" value="ECO:0007669"/>
    <property type="project" value="UniProtKB-SubCell"/>
</dbReference>
<dbReference type="Proteomes" id="UP000231152">
    <property type="component" value="Unassembled WGS sequence"/>
</dbReference>
<feature type="non-terminal residue" evidence="11">
    <location>
        <position position="1"/>
    </location>
</feature>
<evidence type="ECO:0000256" key="1">
    <source>
        <dbReference type="ARBA" id="ARBA00004651"/>
    </source>
</evidence>
<dbReference type="GO" id="GO:0015188">
    <property type="term" value="F:L-isoleucine transmembrane transporter activity"/>
    <property type="evidence" value="ECO:0007669"/>
    <property type="project" value="TreeGrafter"/>
</dbReference>
<feature type="transmembrane region" description="Helical" evidence="10">
    <location>
        <begin position="96"/>
        <end position="117"/>
    </location>
</feature>
<dbReference type="InterPro" id="IPR001851">
    <property type="entry name" value="ABC_transp_permease"/>
</dbReference>
<keyword evidence="7 10" id="KW-1133">Transmembrane helix</keyword>
<name>A0A2M8LEN7_9BACT</name>
<dbReference type="EMBL" id="PFET01000008">
    <property type="protein sequence ID" value="PJE75907.1"/>
    <property type="molecule type" value="Genomic_DNA"/>
</dbReference>
<dbReference type="GO" id="GO:0042941">
    <property type="term" value="P:D-alanine transmembrane transport"/>
    <property type="evidence" value="ECO:0007669"/>
    <property type="project" value="TreeGrafter"/>
</dbReference>
<dbReference type="GO" id="GO:0005304">
    <property type="term" value="F:L-valine transmembrane transporter activity"/>
    <property type="evidence" value="ECO:0007669"/>
    <property type="project" value="TreeGrafter"/>
</dbReference>